<evidence type="ECO:0000313" key="2">
    <source>
        <dbReference type="EMBL" id="KAF6746677.1"/>
    </source>
</evidence>
<dbReference type="Proteomes" id="UP000521943">
    <property type="component" value="Unassembled WGS sequence"/>
</dbReference>
<sequence>MGFGSMPYFEGVIMRNRWWWGAVCMVIVAWKPQFVEAMVVTSGAARDQRSQEGTRSEARASRMRKGVATSHKGECQQSKWMKPLVKAEGKQRLEEYTDCLSVVAA</sequence>
<comment type="caution">
    <text evidence="2">The sequence shown here is derived from an EMBL/GenBank/DDBJ whole genome shotgun (WGS) entry which is preliminary data.</text>
</comment>
<protein>
    <submittedName>
        <fullName evidence="2">Uncharacterized protein</fullName>
    </submittedName>
</protein>
<keyword evidence="3" id="KW-1185">Reference proteome</keyword>
<gene>
    <name evidence="2" type="ORF">DFP72DRAFT_922530</name>
</gene>
<name>A0A8H6HI02_9AGAR</name>
<dbReference type="AlphaFoldDB" id="A0A8H6HI02"/>
<organism evidence="2 3">
    <name type="scientific">Ephemerocybe angulata</name>
    <dbReference type="NCBI Taxonomy" id="980116"/>
    <lineage>
        <taxon>Eukaryota</taxon>
        <taxon>Fungi</taxon>
        <taxon>Dikarya</taxon>
        <taxon>Basidiomycota</taxon>
        <taxon>Agaricomycotina</taxon>
        <taxon>Agaricomycetes</taxon>
        <taxon>Agaricomycetidae</taxon>
        <taxon>Agaricales</taxon>
        <taxon>Agaricineae</taxon>
        <taxon>Psathyrellaceae</taxon>
        <taxon>Ephemerocybe</taxon>
    </lineage>
</organism>
<feature type="region of interest" description="Disordered" evidence="1">
    <location>
        <begin position="43"/>
        <end position="72"/>
    </location>
</feature>
<dbReference type="EMBL" id="JACGCI010000090">
    <property type="protein sequence ID" value="KAF6746677.1"/>
    <property type="molecule type" value="Genomic_DNA"/>
</dbReference>
<feature type="compositionally biased region" description="Basic and acidic residues" evidence="1">
    <location>
        <begin position="46"/>
        <end position="60"/>
    </location>
</feature>
<proteinExistence type="predicted"/>
<evidence type="ECO:0000313" key="3">
    <source>
        <dbReference type="Proteomes" id="UP000521943"/>
    </source>
</evidence>
<evidence type="ECO:0000256" key="1">
    <source>
        <dbReference type="SAM" id="MobiDB-lite"/>
    </source>
</evidence>
<accession>A0A8H6HI02</accession>
<reference evidence="2 3" key="1">
    <citation type="submission" date="2020-07" db="EMBL/GenBank/DDBJ databases">
        <title>Comparative genomics of pyrophilous fungi reveals a link between fire events and developmental genes.</title>
        <authorList>
            <consortium name="DOE Joint Genome Institute"/>
            <person name="Steindorff A.S."/>
            <person name="Carver A."/>
            <person name="Calhoun S."/>
            <person name="Stillman K."/>
            <person name="Liu H."/>
            <person name="Lipzen A."/>
            <person name="Pangilinan J."/>
            <person name="Labutti K."/>
            <person name="Bruns T.D."/>
            <person name="Grigoriev I.V."/>
        </authorList>
    </citation>
    <scope>NUCLEOTIDE SEQUENCE [LARGE SCALE GENOMIC DNA]</scope>
    <source>
        <strain evidence="2 3">CBS 144469</strain>
    </source>
</reference>